<name>A0AAD5U451_9FUNG</name>
<keyword evidence="2" id="KW-1133">Transmembrane helix</keyword>
<feature type="compositionally biased region" description="Polar residues" evidence="1">
    <location>
        <begin position="35"/>
        <end position="46"/>
    </location>
</feature>
<keyword evidence="2" id="KW-0812">Transmembrane</keyword>
<dbReference type="AlphaFoldDB" id="A0AAD5U451"/>
<protein>
    <submittedName>
        <fullName evidence="3">Uncharacterized protein</fullName>
    </submittedName>
</protein>
<comment type="caution">
    <text evidence="3">The sequence shown here is derived from an EMBL/GenBank/DDBJ whole genome shotgun (WGS) entry which is preliminary data.</text>
</comment>
<feature type="transmembrane region" description="Helical" evidence="2">
    <location>
        <begin position="286"/>
        <end position="312"/>
    </location>
</feature>
<organism evidence="3 4">
    <name type="scientific">Clydaea vesicula</name>
    <dbReference type="NCBI Taxonomy" id="447962"/>
    <lineage>
        <taxon>Eukaryota</taxon>
        <taxon>Fungi</taxon>
        <taxon>Fungi incertae sedis</taxon>
        <taxon>Chytridiomycota</taxon>
        <taxon>Chytridiomycota incertae sedis</taxon>
        <taxon>Chytridiomycetes</taxon>
        <taxon>Lobulomycetales</taxon>
        <taxon>Lobulomycetaceae</taxon>
        <taxon>Clydaea</taxon>
    </lineage>
</organism>
<dbReference type="EMBL" id="JADGJW010000194">
    <property type="protein sequence ID" value="KAJ3222048.1"/>
    <property type="molecule type" value="Genomic_DNA"/>
</dbReference>
<reference evidence="3" key="1">
    <citation type="submission" date="2020-05" db="EMBL/GenBank/DDBJ databases">
        <title>Phylogenomic resolution of chytrid fungi.</title>
        <authorList>
            <person name="Stajich J.E."/>
            <person name="Amses K."/>
            <person name="Simmons R."/>
            <person name="Seto K."/>
            <person name="Myers J."/>
            <person name="Bonds A."/>
            <person name="Quandt C.A."/>
            <person name="Barry K."/>
            <person name="Liu P."/>
            <person name="Grigoriev I."/>
            <person name="Longcore J.E."/>
            <person name="James T.Y."/>
        </authorList>
    </citation>
    <scope>NUCLEOTIDE SEQUENCE</scope>
    <source>
        <strain evidence="3">JEL0476</strain>
    </source>
</reference>
<keyword evidence="4" id="KW-1185">Reference proteome</keyword>
<gene>
    <name evidence="3" type="ORF">HK099_002749</name>
</gene>
<proteinExistence type="predicted"/>
<sequence>MAGKSNAKPSKTTKSTKTATHSNPVPSSTHRHIPSATNSVKPTTHSILHDHTGSRTLPHLHPATSAAVHCSASIAKSSKTTPHSHAAAATPTYSVAEKHPIKVKNKNGVVEAETSANGNSVENGSFIGENLIKKFEVIKDVDLSKHINDVEGGNRSIYEFSAKEVTYESDVVEKANKIEVATPIVVKVTEPFESEVYPDPEEIAINLEENKKKFSLFVAVPNSIWKMTPIVLKKNLTNFTPKRIQLLLEKNFSENLDDSKEKIVEGKINYENHDVRKIDFGDIPPIYRVAGFCLLLPALVVLWPLVAGGYLVNHYAPETVKRIYDKVVGERILHVQNE</sequence>
<feature type="region of interest" description="Disordered" evidence="1">
    <location>
        <begin position="1"/>
        <end position="59"/>
    </location>
</feature>
<accession>A0AAD5U451</accession>
<feature type="compositionally biased region" description="Low complexity" evidence="1">
    <location>
        <begin position="1"/>
        <end position="23"/>
    </location>
</feature>
<evidence type="ECO:0000256" key="1">
    <source>
        <dbReference type="SAM" id="MobiDB-lite"/>
    </source>
</evidence>
<evidence type="ECO:0000256" key="2">
    <source>
        <dbReference type="SAM" id="Phobius"/>
    </source>
</evidence>
<evidence type="ECO:0000313" key="3">
    <source>
        <dbReference type="EMBL" id="KAJ3222048.1"/>
    </source>
</evidence>
<keyword evidence="2" id="KW-0472">Membrane</keyword>
<dbReference type="Proteomes" id="UP001211065">
    <property type="component" value="Unassembled WGS sequence"/>
</dbReference>
<evidence type="ECO:0000313" key="4">
    <source>
        <dbReference type="Proteomes" id="UP001211065"/>
    </source>
</evidence>